<feature type="region of interest" description="Disordered" evidence="1">
    <location>
        <begin position="133"/>
        <end position="155"/>
    </location>
</feature>
<evidence type="ECO:0000256" key="1">
    <source>
        <dbReference type="SAM" id="MobiDB-lite"/>
    </source>
</evidence>
<name>A0A8H3F7U1_9LECA</name>
<evidence type="ECO:0000313" key="3">
    <source>
        <dbReference type="EMBL" id="CAF9917158.1"/>
    </source>
</evidence>
<feature type="transmembrane region" description="Helical" evidence="2">
    <location>
        <begin position="42"/>
        <end position="61"/>
    </location>
</feature>
<keyword evidence="2" id="KW-1133">Transmembrane helix</keyword>
<dbReference type="Proteomes" id="UP000664534">
    <property type="component" value="Unassembled WGS sequence"/>
</dbReference>
<reference evidence="3" key="1">
    <citation type="submission" date="2021-03" db="EMBL/GenBank/DDBJ databases">
        <authorList>
            <person name="Tagirdzhanova G."/>
        </authorList>
    </citation>
    <scope>NUCLEOTIDE SEQUENCE</scope>
</reference>
<dbReference type="OrthoDB" id="5430136at2759"/>
<dbReference type="EMBL" id="CAJPDT010000018">
    <property type="protein sequence ID" value="CAF9917158.1"/>
    <property type="molecule type" value="Genomic_DNA"/>
</dbReference>
<sequence>MAPYTTVNASSTSSPGVSALALPQPPAFQSAGFNQSQWGPDAIGTIFFGVVMFLIGVTALWQGRLGRLRNEEDEEQGRRARLGGPLADLANEVAMVDLPEGLRNERVAAGVDEQSRADDMMEQVFVMNERGMRTDTEGTLVGQDDDKSRVKEFED</sequence>
<protein>
    <submittedName>
        <fullName evidence="3">Uncharacterized protein</fullName>
    </submittedName>
</protein>
<evidence type="ECO:0000313" key="4">
    <source>
        <dbReference type="Proteomes" id="UP000664534"/>
    </source>
</evidence>
<feature type="compositionally biased region" description="Basic and acidic residues" evidence="1">
    <location>
        <begin position="144"/>
        <end position="155"/>
    </location>
</feature>
<accession>A0A8H3F7U1</accession>
<keyword evidence="2" id="KW-0472">Membrane</keyword>
<gene>
    <name evidence="3" type="ORF">IMSHALPRED_003479</name>
</gene>
<dbReference type="AlphaFoldDB" id="A0A8H3F7U1"/>
<organism evidence="3 4">
    <name type="scientific">Imshaugia aleurites</name>
    <dbReference type="NCBI Taxonomy" id="172621"/>
    <lineage>
        <taxon>Eukaryota</taxon>
        <taxon>Fungi</taxon>
        <taxon>Dikarya</taxon>
        <taxon>Ascomycota</taxon>
        <taxon>Pezizomycotina</taxon>
        <taxon>Lecanoromycetes</taxon>
        <taxon>OSLEUM clade</taxon>
        <taxon>Lecanoromycetidae</taxon>
        <taxon>Lecanorales</taxon>
        <taxon>Lecanorineae</taxon>
        <taxon>Parmeliaceae</taxon>
        <taxon>Imshaugia</taxon>
    </lineage>
</organism>
<comment type="caution">
    <text evidence="3">The sequence shown here is derived from an EMBL/GenBank/DDBJ whole genome shotgun (WGS) entry which is preliminary data.</text>
</comment>
<evidence type="ECO:0000256" key="2">
    <source>
        <dbReference type="SAM" id="Phobius"/>
    </source>
</evidence>
<keyword evidence="4" id="KW-1185">Reference proteome</keyword>
<proteinExistence type="predicted"/>
<keyword evidence="2" id="KW-0812">Transmembrane</keyword>